<dbReference type="EMBL" id="CDMC01000017">
    <property type="protein sequence ID" value="CEL10145.1"/>
    <property type="molecule type" value="Genomic_DNA"/>
</dbReference>
<accession>A0A0U5GCR3</accession>
<keyword evidence="2" id="KW-1185">Reference proteome</keyword>
<protein>
    <submittedName>
        <fullName evidence="1">Uncharacterized protein</fullName>
    </submittedName>
</protein>
<organism evidence="1 2">
    <name type="scientific">Aspergillus calidoustus</name>
    <dbReference type="NCBI Taxonomy" id="454130"/>
    <lineage>
        <taxon>Eukaryota</taxon>
        <taxon>Fungi</taxon>
        <taxon>Dikarya</taxon>
        <taxon>Ascomycota</taxon>
        <taxon>Pezizomycotina</taxon>
        <taxon>Eurotiomycetes</taxon>
        <taxon>Eurotiomycetidae</taxon>
        <taxon>Eurotiales</taxon>
        <taxon>Aspergillaceae</taxon>
        <taxon>Aspergillus</taxon>
        <taxon>Aspergillus subgen. Nidulantes</taxon>
    </lineage>
</organism>
<gene>
    <name evidence="1" type="ORF">ASPCAL13270</name>
</gene>
<dbReference type="Proteomes" id="UP000054771">
    <property type="component" value="Unassembled WGS sequence"/>
</dbReference>
<dbReference type="OrthoDB" id="5326346at2759"/>
<dbReference type="AlphaFoldDB" id="A0A0U5GCR3"/>
<evidence type="ECO:0000313" key="1">
    <source>
        <dbReference type="EMBL" id="CEL10145.1"/>
    </source>
</evidence>
<sequence length="212" mass="23948">MLAPSWFKRCLTGGFSEAVTLAEKGTVDIDDPKQPGADLLAAVALLADYYGCNALVDDHLDLWLSETSGRWRRQRASTSDDGAPLFRLDLQSRYRLCAAVIIMEESRTLIEAHGVPIDPKISDYGWLMTYRTPNVFMDELGLLFAKAPYENLSIKTIVSKLTSGDRSHYEVHDHGWQWSRFHCHMGPEHLSAIFAGLSDRAECLDLRRVEFE</sequence>
<proteinExistence type="predicted"/>
<reference evidence="2" key="1">
    <citation type="journal article" date="2016" name="Genome Announc.">
        <title>Draft genome sequences of fungus Aspergillus calidoustus.</title>
        <authorList>
            <person name="Horn F."/>
            <person name="Linde J."/>
            <person name="Mattern D.J."/>
            <person name="Walther G."/>
            <person name="Guthke R."/>
            <person name="Scherlach K."/>
            <person name="Martin K."/>
            <person name="Brakhage A.A."/>
            <person name="Petzke L."/>
            <person name="Valiante V."/>
        </authorList>
    </citation>
    <scope>NUCLEOTIDE SEQUENCE [LARGE SCALE GENOMIC DNA]</scope>
    <source>
        <strain evidence="2">SF006504</strain>
    </source>
</reference>
<name>A0A0U5GCR3_ASPCI</name>
<evidence type="ECO:0000313" key="2">
    <source>
        <dbReference type="Proteomes" id="UP000054771"/>
    </source>
</evidence>